<proteinExistence type="predicted"/>
<feature type="signal peptide" evidence="1">
    <location>
        <begin position="1"/>
        <end position="16"/>
    </location>
</feature>
<organism evidence="2 3">
    <name type="scientific">Tabrizicola oligotrophica</name>
    <dbReference type="NCBI Taxonomy" id="2710650"/>
    <lineage>
        <taxon>Bacteria</taxon>
        <taxon>Pseudomonadati</taxon>
        <taxon>Pseudomonadota</taxon>
        <taxon>Alphaproteobacteria</taxon>
        <taxon>Rhodobacterales</taxon>
        <taxon>Paracoccaceae</taxon>
        <taxon>Tabrizicola</taxon>
    </lineage>
</organism>
<evidence type="ECO:0000313" key="3">
    <source>
        <dbReference type="Proteomes" id="UP000477782"/>
    </source>
</evidence>
<evidence type="ECO:0000313" key="2">
    <source>
        <dbReference type="EMBL" id="NEY90051.1"/>
    </source>
</evidence>
<keyword evidence="3" id="KW-1185">Reference proteome</keyword>
<accession>A0A6M0QSR9</accession>
<name>A0A6M0QSR9_9RHOB</name>
<gene>
    <name evidence="2" type="ORF">G4Z14_07035</name>
</gene>
<dbReference type="EMBL" id="JAAIVJ010000003">
    <property type="protein sequence ID" value="NEY90051.1"/>
    <property type="molecule type" value="Genomic_DNA"/>
</dbReference>
<dbReference type="InterPro" id="IPR021719">
    <property type="entry name" value="Prot_inh_I78"/>
</dbReference>
<evidence type="ECO:0000256" key="1">
    <source>
        <dbReference type="SAM" id="SignalP"/>
    </source>
</evidence>
<comment type="caution">
    <text evidence="2">The sequence shown here is derived from an EMBL/GenBank/DDBJ whole genome shotgun (WGS) entry which is preliminary data.</text>
</comment>
<dbReference type="Pfam" id="PF11720">
    <property type="entry name" value="Inhibitor_I78"/>
    <property type="match status" value="1"/>
</dbReference>
<protein>
    <recommendedName>
        <fullName evidence="4">Peptidase inhibitor I78 family protein</fullName>
    </recommendedName>
</protein>
<reference evidence="2 3" key="1">
    <citation type="submission" date="2020-02" db="EMBL/GenBank/DDBJ databases">
        <authorList>
            <person name="Chen W.-M."/>
        </authorList>
    </citation>
    <scope>NUCLEOTIDE SEQUENCE [LARGE SCALE GENOMIC DNA]</scope>
    <source>
        <strain evidence="2 3">KMS-5</strain>
    </source>
</reference>
<evidence type="ECO:0008006" key="4">
    <source>
        <dbReference type="Google" id="ProtNLM"/>
    </source>
</evidence>
<dbReference type="Proteomes" id="UP000477782">
    <property type="component" value="Unassembled WGS sequence"/>
</dbReference>
<dbReference type="RefSeq" id="WP_164624115.1">
    <property type="nucleotide sequence ID" value="NZ_JAAIVJ010000003.1"/>
</dbReference>
<sequence>MRAFALLLPLVFAACAAGEAPPDPGMIDPQVPPADACGASDLQYLLGQPESELQTLQFAGPVRIIHPGTAVTMDYSESRLNIEIDDAGKISRLSCG</sequence>
<keyword evidence="1" id="KW-0732">Signal</keyword>
<dbReference type="Gene3D" id="3.30.10.10">
    <property type="entry name" value="Trypsin Inhibitor V, subunit A"/>
    <property type="match status" value="1"/>
</dbReference>
<feature type="chain" id="PRO_5027070443" description="Peptidase inhibitor I78 family protein" evidence="1">
    <location>
        <begin position="17"/>
        <end position="96"/>
    </location>
</feature>
<dbReference type="PROSITE" id="PS51257">
    <property type="entry name" value="PROKAR_LIPOPROTEIN"/>
    <property type="match status" value="1"/>
</dbReference>
<dbReference type="AlphaFoldDB" id="A0A6M0QSR9"/>